<dbReference type="PANTHER" id="PTHR35204:SF1">
    <property type="entry name" value="ENTEROTOXIN"/>
    <property type="match status" value="1"/>
</dbReference>
<gene>
    <name evidence="1" type="ORF">DFH07DRAFT_1009711</name>
</gene>
<proteinExistence type="predicted"/>
<organism evidence="1 2">
    <name type="scientific">Mycena maculata</name>
    <dbReference type="NCBI Taxonomy" id="230809"/>
    <lineage>
        <taxon>Eukaryota</taxon>
        <taxon>Fungi</taxon>
        <taxon>Dikarya</taxon>
        <taxon>Basidiomycota</taxon>
        <taxon>Agaricomycotina</taxon>
        <taxon>Agaricomycetes</taxon>
        <taxon>Agaricomycetidae</taxon>
        <taxon>Agaricales</taxon>
        <taxon>Marasmiineae</taxon>
        <taxon>Mycenaceae</taxon>
        <taxon>Mycena</taxon>
    </lineage>
</organism>
<comment type="caution">
    <text evidence="1">The sequence shown here is derived from an EMBL/GenBank/DDBJ whole genome shotgun (WGS) entry which is preliminary data.</text>
</comment>
<dbReference type="InterPro" id="IPR038921">
    <property type="entry name" value="YOR389W-like"/>
</dbReference>
<keyword evidence="2" id="KW-1185">Reference proteome</keyword>
<accession>A0AAD7HF38</accession>
<protein>
    <submittedName>
        <fullName evidence="1">Uncharacterized protein</fullName>
    </submittedName>
</protein>
<evidence type="ECO:0000313" key="2">
    <source>
        <dbReference type="Proteomes" id="UP001215280"/>
    </source>
</evidence>
<dbReference type="EMBL" id="JARJLG010000294">
    <property type="protein sequence ID" value="KAJ7719239.1"/>
    <property type="molecule type" value="Genomic_DNA"/>
</dbReference>
<name>A0AAD7HF38_9AGAR</name>
<sequence length="520" mass="58647">MILAGQVPLGTANTDAPWHDLGARPDANATSHLVFETVNSLLQHWPNTRYRNGHTIVPGTVPTGTLLYHGRQDSNLPTIPEWTATEPEHAFFFCSASPANESTETVFVGCWQLTLVAARPLKVLYFDGSSAAKMADGPLDAQDLLVWGQADPLRTNDERARIDDLCAWGKDLGLDGFVREIMLCDFTAGVDLVSADFLAAWWTTPPTMGQPPEPPSMTIAPTPEDTLPVFQELRATETVRASGWHNHYPGETRVVLDPTRLFSFYDPSLAPSLITQRAGQERWDHRHQGISRVDLATVMERLKSELNFDLGDDSRSGSGVDWQTLYRVLVNRYADRLELLAYLLDSVDTNTLANITARTTIVQRHLRAMLTPYTLYAARPTDPAEVDNSDNWAIPVWHACATRHTAQLHGLYARFTPSESLLLRAFDETSREICRVVVRMWAAGRIARVVQEWRTDTHTLMAWLDWNVWVKCAPECGAEETCYLPTWPYFWLNPTEGEGEGDWEKPQPRCIRQFEPYSRL</sequence>
<reference evidence="1" key="1">
    <citation type="submission" date="2023-03" db="EMBL/GenBank/DDBJ databases">
        <title>Massive genome expansion in bonnet fungi (Mycena s.s.) driven by repeated elements and novel gene families across ecological guilds.</title>
        <authorList>
            <consortium name="Lawrence Berkeley National Laboratory"/>
            <person name="Harder C.B."/>
            <person name="Miyauchi S."/>
            <person name="Viragh M."/>
            <person name="Kuo A."/>
            <person name="Thoen E."/>
            <person name="Andreopoulos B."/>
            <person name="Lu D."/>
            <person name="Skrede I."/>
            <person name="Drula E."/>
            <person name="Henrissat B."/>
            <person name="Morin E."/>
            <person name="Kohler A."/>
            <person name="Barry K."/>
            <person name="LaButti K."/>
            <person name="Morin E."/>
            <person name="Salamov A."/>
            <person name="Lipzen A."/>
            <person name="Mereny Z."/>
            <person name="Hegedus B."/>
            <person name="Baldrian P."/>
            <person name="Stursova M."/>
            <person name="Weitz H."/>
            <person name="Taylor A."/>
            <person name="Grigoriev I.V."/>
            <person name="Nagy L.G."/>
            <person name="Martin F."/>
            <person name="Kauserud H."/>
        </authorList>
    </citation>
    <scope>NUCLEOTIDE SEQUENCE</scope>
    <source>
        <strain evidence="1">CBHHK188m</strain>
    </source>
</reference>
<dbReference type="Proteomes" id="UP001215280">
    <property type="component" value="Unassembled WGS sequence"/>
</dbReference>
<dbReference type="PANTHER" id="PTHR35204">
    <property type="entry name" value="YALI0A21131P"/>
    <property type="match status" value="1"/>
</dbReference>
<evidence type="ECO:0000313" key="1">
    <source>
        <dbReference type="EMBL" id="KAJ7719239.1"/>
    </source>
</evidence>
<dbReference type="AlphaFoldDB" id="A0AAD7HF38"/>